<feature type="region of interest" description="Disordered" evidence="1">
    <location>
        <begin position="50"/>
        <end position="76"/>
    </location>
</feature>
<reference evidence="2" key="1">
    <citation type="submission" date="2022-11" db="EMBL/GenBank/DDBJ databases">
        <authorList>
            <person name="Petersen C."/>
        </authorList>
    </citation>
    <scope>NUCLEOTIDE SEQUENCE</scope>
    <source>
        <strain evidence="2">IBT 16849</strain>
    </source>
</reference>
<name>A0A9W9MZJ0_9EURO</name>
<evidence type="ECO:0000256" key="1">
    <source>
        <dbReference type="SAM" id="MobiDB-lite"/>
    </source>
</evidence>
<evidence type="ECO:0000313" key="3">
    <source>
        <dbReference type="Proteomes" id="UP001150879"/>
    </source>
</evidence>
<dbReference type="Proteomes" id="UP001150879">
    <property type="component" value="Unassembled WGS sequence"/>
</dbReference>
<gene>
    <name evidence="2" type="ORF">N7472_000379</name>
</gene>
<keyword evidence="3" id="KW-1185">Reference proteome</keyword>
<accession>A0A9W9MZJ0</accession>
<evidence type="ECO:0000313" key="2">
    <source>
        <dbReference type="EMBL" id="KAJ5210240.1"/>
    </source>
</evidence>
<proteinExistence type="predicted"/>
<dbReference type="AlphaFoldDB" id="A0A9W9MZJ0"/>
<comment type="caution">
    <text evidence="2">The sequence shown here is derived from an EMBL/GenBank/DDBJ whole genome shotgun (WGS) entry which is preliminary data.</text>
</comment>
<protein>
    <submittedName>
        <fullName evidence="2">Uncharacterized protein</fullName>
    </submittedName>
</protein>
<reference evidence="2" key="2">
    <citation type="journal article" date="2023" name="IMA Fungus">
        <title>Comparative genomic study of the Penicillium genus elucidates a diverse pangenome and 15 lateral gene transfer events.</title>
        <authorList>
            <person name="Petersen C."/>
            <person name="Sorensen T."/>
            <person name="Nielsen M.R."/>
            <person name="Sondergaard T.E."/>
            <person name="Sorensen J.L."/>
            <person name="Fitzpatrick D.A."/>
            <person name="Frisvad J.C."/>
            <person name="Nielsen K.L."/>
        </authorList>
    </citation>
    <scope>NUCLEOTIDE SEQUENCE</scope>
    <source>
        <strain evidence="2">IBT 16849</strain>
    </source>
</reference>
<organism evidence="2 3">
    <name type="scientific">Penicillium cf. griseofulvum</name>
    <dbReference type="NCBI Taxonomy" id="2972120"/>
    <lineage>
        <taxon>Eukaryota</taxon>
        <taxon>Fungi</taxon>
        <taxon>Dikarya</taxon>
        <taxon>Ascomycota</taxon>
        <taxon>Pezizomycotina</taxon>
        <taxon>Eurotiomycetes</taxon>
        <taxon>Eurotiomycetidae</taxon>
        <taxon>Eurotiales</taxon>
        <taxon>Aspergillaceae</taxon>
        <taxon>Penicillium</taxon>
    </lineage>
</organism>
<dbReference type="EMBL" id="JAPQKP010000001">
    <property type="protein sequence ID" value="KAJ5210240.1"/>
    <property type="molecule type" value="Genomic_DNA"/>
</dbReference>
<sequence>MPKANEQIEIQIEQALNSLSEQSKPNITKTTREFAVSEGRLQYRLDCDIARPRPRHDPHRIGTGPTLNPQKAGYESSPWTRRVVLGG</sequence>